<dbReference type="RefSeq" id="WP_267847934.1">
    <property type="nucleotide sequence ID" value="NZ_JAPMXC010000002.1"/>
</dbReference>
<comment type="caution">
    <text evidence="1">The sequence shown here is derived from an EMBL/GenBank/DDBJ whole genome shotgun (WGS) entry which is preliminary data.</text>
</comment>
<dbReference type="NCBIfam" id="NF043052">
    <property type="entry name" value="DodecBact"/>
    <property type="match status" value="1"/>
</dbReference>
<proteinExistence type="predicted"/>
<evidence type="ECO:0000313" key="2">
    <source>
        <dbReference type="Proteomes" id="UP001082899"/>
    </source>
</evidence>
<dbReference type="PANTHER" id="PTHR39324">
    <property type="entry name" value="CALCIUM DODECIN"/>
    <property type="match status" value="1"/>
</dbReference>
<dbReference type="PANTHER" id="PTHR39324:SF1">
    <property type="entry name" value="CALCIUM DODECIN"/>
    <property type="match status" value="1"/>
</dbReference>
<dbReference type="SUPFAM" id="SSF89807">
    <property type="entry name" value="Dodecin-like"/>
    <property type="match status" value="1"/>
</dbReference>
<dbReference type="Gene3D" id="3.30.1660.10">
    <property type="entry name" value="Flavin-binding protein dodecin"/>
    <property type="match status" value="1"/>
</dbReference>
<dbReference type="InterPro" id="IPR050049">
    <property type="entry name" value="Dodecin_bact"/>
</dbReference>
<dbReference type="InterPro" id="IPR025543">
    <property type="entry name" value="Dodecin-like"/>
</dbReference>
<name>A0ABT3ZND6_9BURK</name>
<dbReference type="InterPro" id="IPR036694">
    <property type="entry name" value="Dodecin-like_sf"/>
</dbReference>
<organism evidence="1 2">
    <name type="scientific">Robbsia betulipollinis</name>
    <dbReference type="NCBI Taxonomy" id="2981849"/>
    <lineage>
        <taxon>Bacteria</taxon>
        <taxon>Pseudomonadati</taxon>
        <taxon>Pseudomonadota</taxon>
        <taxon>Betaproteobacteria</taxon>
        <taxon>Burkholderiales</taxon>
        <taxon>Burkholderiaceae</taxon>
        <taxon>Robbsia</taxon>
    </lineage>
</organism>
<dbReference type="Pfam" id="PF07311">
    <property type="entry name" value="Dodecin"/>
    <property type="match status" value="1"/>
</dbReference>
<dbReference type="Proteomes" id="UP001082899">
    <property type="component" value="Unassembled WGS sequence"/>
</dbReference>
<protein>
    <submittedName>
        <fullName evidence="1">Dodecin family protein</fullName>
    </submittedName>
</protein>
<dbReference type="EMBL" id="JAPMXC010000002">
    <property type="protein sequence ID" value="MCY0388049.1"/>
    <property type="molecule type" value="Genomic_DNA"/>
</dbReference>
<dbReference type="InterPro" id="IPR009923">
    <property type="entry name" value="Dodecin"/>
</dbReference>
<gene>
    <name evidence="1" type="ORF">OVY01_12540</name>
</gene>
<reference evidence="1" key="1">
    <citation type="submission" date="2022-11" db="EMBL/GenBank/DDBJ databases">
        <title>Robbsia betulipollinis sp. nov., isolated from pollen of birch (Betula pendula).</title>
        <authorList>
            <person name="Shi H."/>
            <person name="Ambika Manirajan B."/>
            <person name="Ratering S."/>
            <person name="Geissler-Plaum R."/>
            <person name="Schnell S."/>
        </authorList>
    </citation>
    <scope>NUCLEOTIDE SEQUENCE</scope>
    <source>
        <strain evidence="1">Bb-Pol-6</strain>
    </source>
</reference>
<accession>A0ABT3ZND6</accession>
<evidence type="ECO:0000313" key="1">
    <source>
        <dbReference type="EMBL" id="MCY0388049.1"/>
    </source>
</evidence>
<sequence>MSNHVYKKIELTGSSEVSIEDAVQSAIAKASATLRNLEWFEITETRGHLQDGKVAHWQVTLKVGLRIDD</sequence>
<keyword evidence="2" id="KW-1185">Reference proteome</keyword>